<dbReference type="Gene3D" id="2.40.128.520">
    <property type="match status" value="1"/>
</dbReference>
<gene>
    <name evidence="3" type="ORF">GCM10007907_31560</name>
</gene>
<sequence>MHLTRPLLASLLALAISPAFADANSPIGSWKNISDKTNKPEAIIQIWEENGELKGKLTKLFESKETLCTACKGDKKNKPLIGLEIIWGVKKDGDEWAGGKIMDPDNGDIYSVKLALADGGQKLKVRGYMGFSLLGRTQTWIRE</sequence>
<dbReference type="InterPro" id="IPR019223">
    <property type="entry name" value="DUF2147"/>
</dbReference>
<proteinExistence type="predicted"/>
<keyword evidence="1" id="KW-0732">Signal</keyword>
<dbReference type="PANTHER" id="PTHR36919">
    <property type="entry name" value="BLR1215 PROTEIN"/>
    <property type="match status" value="1"/>
</dbReference>
<comment type="caution">
    <text evidence="3">The sequence shown here is derived from an EMBL/GenBank/DDBJ whole genome shotgun (WGS) entry which is preliminary data.</text>
</comment>
<evidence type="ECO:0000259" key="2">
    <source>
        <dbReference type="Pfam" id="PF09917"/>
    </source>
</evidence>
<dbReference type="Proteomes" id="UP001156706">
    <property type="component" value="Unassembled WGS sequence"/>
</dbReference>
<evidence type="ECO:0000313" key="4">
    <source>
        <dbReference type="Proteomes" id="UP001156706"/>
    </source>
</evidence>
<evidence type="ECO:0000256" key="1">
    <source>
        <dbReference type="SAM" id="SignalP"/>
    </source>
</evidence>
<feature type="chain" id="PRO_5047361145" description="DUF2147 domain-containing protein" evidence="1">
    <location>
        <begin position="22"/>
        <end position="143"/>
    </location>
</feature>
<evidence type="ECO:0000313" key="3">
    <source>
        <dbReference type="EMBL" id="GLR14366.1"/>
    </source>
</evidence>
<reference evidence="4" key="1">
    <citation type="journal article" date="2019" name="Int. J. Syst. Evol. Microbiol.">
        <title>The Global Catalogue of Microorganisms (GCM) 10K type strain sequencing project: providing services to taxonomists for standard genome sequencing and annotation.</title>
        <authorList>
            <consortium name="The Broad Institute Genomics Platform"/>
            <consortium name="The Broad Institute Genome Sequencing Center for Infectious Disease"/>
            <person name="Wu L."/>
            <person name="Ma J."/>
        </authorList>
    </citation>
    <scope>NUCLEOTIDE SEQUENCE [LARGE SCALE GENOMIC DNA]</scope>
    <source>
        <strain evidence="4">NBRC 110044</strain>
    </source>
</reference>
<organism evidence="3 4">
    <name type="scientific">Chitinimonas prasina</name>
    <dbReference type="NCBI Taxonomy" id="1434937"/>
    <lineage>
        <taxon>Bacteria</taxon>
        <taxon>Pseudomonadati</taxon>
        <taxon>Pseudomonadota</taxon>
        <taxon>Betaproteobacteria</taxon>
        <taxon>Neisseriales</taxon>
        <taxon>Chitinibacteraceae</taxon>
        <taxon>Chitinimonas</taxon>
    </lineage>
</organism>
<dbReference type="PANTHER" id="PTHR36919:SF3">
    <property type="entry name" value="BLL5882 PROTEIN"/>
    <property type="match status" value="1"/>
</dbReference>
<dbReference type="EMBL" id="BSOG01000004">
    <property type="protein sequence ID" value="GLR14366.1"/>
    <property type="molecule type" value="Genomic_DNA"/>
</dbReference>
<dbReference type="Pfam" id="PF09917">
    <property type="entry name" value="DUF2147"/>
    <property type="match status" value="1"/>
</dbReference>
<accession>A0ABQ5YIE8</accession>
<dbReference type="RefSeq" id="WP_284197440.1">
    <property type="nucleotide sequence ID" value="NZ_BSOG01000004.1"/>
</dbReference>
<feature type="domain" description="DUF2147" evidence="2">
    <location>
        <begin position="28"/>
        <end position="142"/>
    </location>
</feature>
<keyword evidence="4" id="KW-1185">Reference proteome</keyword>
<name>A0ABQ5YIE8_9NEIS</name>
<feature type="signal peptide" evidence="1">
    <location>
        <begin position="1"/>
        <end position="21"/>
    </location>
</feature>
<protein>
    <recommendedName>
        <fullName evidence="2">DUF2147 domain-containing protein</fullName>
    </recommendedName>
</protein>